<proteinExistence type="predicted"/>
<dbReference type="AlphaFoldDB" id="A0A7S0LEW8"/>
<keyword evidence="1" id="KW-1133">Transmembrane helix</keyword>
<evidence type="ECO:0000313" key="2">
    <source>
        <dbReference type="EMBL" id="CAD8608202.1"/>
    </source>
</evidence>
<keyword evidence="1" id="KW-0812">Transmembrane</keyword>
<reference evidence="2" key="1">
    <citation type="submission" date="2021-01" db="EMBL/GenBank/DDBJ databases">
        <authorList>
            <person name="Corre E."/>
            <person name="Pelletier E."/>
            <person name="Niang G."/>
            <person name="Scheremetjew M."/>
            <person name="Finn R."/>
            <person name="Kale V."/>
            <person name="Holt S."/>
            <person name="Cochrane G."/>
            <person name="Meng A."/>
            <person name="Brown T."/>
            <person name="Cohen L."/>
        </authorList>
    </citation>
    <scope>NUCLEOTIDE SEQUENCE</scope>
    <source>
        <strain evidence="2">PLY182g</strain>
    </source>
</reference>
<gene>
    <name evidence="2" type="ORF">CPEL01642_LOCUS11580</name>
</gene>
<organism evidence="2">
    <name type="scientific">Coccolithus braarudii</name>
    <dbReference type="NCBI Taxonomy" id="221442"/>
    <lineage>
        <taxon>Eukaryota</taxon>
        <taxon>Haptista</taxon>
        <taxon>Haptophyta</taxon>
        <taxon>Prymnesiophyceae</taxon>
        <taxon>Coccolithales</taxon>
        <taxon>Coccolithaceae</taxon>
        <taxon>Coccolithus</taxon>
    </lineage>
</organism>
<evidence type="ECO:0000256" key="1">
    <source>
        <dbReference type="SAM" id="Phobius"/>
    </source>
</evidence>
<keyword evidence="1" id="KW-0472">Membrane</keyword>
<accession>A0A7S0LEW8</accession>
<sequence length="195" mass="21587">MNAHRHEDIIAELGQLQVRIASTLKLVSDIGLFQETAMITHEIQTMQEDLQALDAPDSSLAHIIASVASKLDKEKEKALKLVDDMKDDQASRVAAGFVGRTWTDMMRKPVPWETKCSCCSARCPEGRSCMPSPGDTGYVICEGRPVGHQLREAWDSHPAATLALPSLVVVICAWCFWPRARPKPPRSKKAKAKVR</sequence>
<name>A0A7S0LEW8_9EUKA</name>
<feature type="transmembrane region" description="Helical" evidence="1">
    <location>
        <begin position="159"/>
        <end position="177"/>
    </location>
</feature>
<protein>
    <submittedName>
        <fullName evidence="2">Uncharacterized protein</fullName>
    </submittedName>
</protein>
<dbReference type="EMBL" id="HBEY01024293">
    <property type="protein sequence ID" value="CAD8608202.1"/>
    <property type="molecule type" value="Transcribed_RNA"/>
</dbReference>